<evidence type="ECO:0000313" key="1">
    <source>
        <dbReference type="EMBL" id="KAI4388827.1"/>
    </source>
</evidence>
<comment type="caution">
    <text evidence="1">The sequence shown here is derived from an EMBL/GenBank/DDBJ whole genome shotgun (WGS) entry which is preliminary data.</text>
</comment>
<gene>
    <name evidence="1" type="ORF">MLD38_001122</name>
</gene>
<proteinExistence type="predicted"/>
<dbReference type="Proteomes" id="UP001057402">
    <property type="component" value="Chromosome 1"/>
</dbReference>
<accession>A0ACB9SC56</accession>
<sequence>MAADTPSAPPAAEEVVVATPDVTTTTKFVEEKPEKELPLPPAPEPDPDAAVEKLTDADKDDEKITQVPSFKEETYVVAELPEEQRKALEELRKLVREALEKHELDALPVKEEVKVEAEEKKVEGGEDQKEVKVETVEPPKIAEEAVTAVEESVTVVEETIVEKEAVVEGEGKEKIVDVAVTEVSEKVEVEVAGEKAVEDIKETIVEVTSSVAPPPPEVKSEEPKEPEEVNIWGIPLLKDERSDVILLKFLRARDFKVKESFAMLKSVVAWRKEFGVDSPAEENLGCGLEKTVFIHGVDKKGHPVCYNVLGAFYDRELYANTFGDEEKRKNFLKWRVHFFEKSIGQLDMRPGGISTFVQVIDIKNSPVLKKEIRLTTDKTLQLLQDNYPEFVAKQVLINVPWWYLAYTKIMSPFLTQRTKSKIVLVGPSRTADVLFKYIAPEQVPVQYGGLSRDGEQEFTTADPATEATVKPSTNHVIEFPVSEKCTFIWETRVLGTNASYGAQFVPDSEESYTMIVHKSMKIASSDEPIIMGCFKAGEPGKVVLTVDNHSSKKMKLLYRSKIKTTSD</sequence>
<name>A0ACB9SC56_9MYRT</name>
<evidence type="ECO:0000313" key="2">
    <source>
        <dbReference type="Proteomes" id="UP001057402"/>
    </source>
</evidence>
<keyword evidence="2" id="KW-1185">Reference proteome</keyword>
<reference evidence="2" key="1">
    <citation type="journal article" date="2023" name="Front. Plant Sci.">
        <title>Chromosomal-level genome assembly of Melastoma candidum provides insights into trichome evolution.</title>
        <authorList>
            <person name="Zhong Y."/>
            <person name="Wu W."/>
            <person name="Sun C."/>
            <person name="Zou P."/>
            <person name="Liu Y."/>
            <person name="Dai S."/>
            <person name="Zhou R."/>
        </authorList>
    </citation>
    <scope>NUCLEOTIDE SEQUENCE [LARGE SCALE GENOMIC DNA]</scope>
</reference>
<organism evidence="1 2">
    <name type="scientific">Melastoma candidum</name>
    <dbReference type="NCBI Taxonomy" id="119954"/>
    <lineage>
        <taxon>Eukaryota</taxon>
        <taxon>Viridiplantae</taxon>
        <taxon>Streptophyta</taxon>
        <taxon>Embryophyta</taxon>
        <taxon>Tracheophyta</taxon>
        <taxon>Spermatophyta</taxon>
        <taxon>Magnoliopsida</taxon>
        <taxon>eudicotyledons</taxon>
        <taxon>Gunneridae</taxon>
        <taxon>Pentapetalae</taxon>
        <taxon>rosids</taxon>
        <taxon>malvids</taxon>
        <taxon>Myrtales</taxon>
        <taxon>Melastomataceae</taxon>
        <taxon>Melastomatoideae</taxon>
        <taxon>Melastomateae</taxon>
        <taxon>Melastoma</taxon>
    </lineage>
</organism>
<dbReference type="EMBL" id="CM042880">
    <property type="protein sequence ID" value="KAI4388827.1"/>
    <property type="molecule type" value="Genomic_DNA"/>
</dbReference>
<protein>
    <submittedName>
        <fullName evidence="1">Uncharacterized protein</fullName>
    </submittedName>
</protein>